<comment type="cofactor">
    <cofactor evidence="1">
        <name>FAD</name>
        <dbReference type="ChEBI" id="CHEBI:57692"/>
    </cofactor>
</comment>
<evidence type="ECO:0000256" key="4">
    <source>
        <dbReference type="ARBA" id="ARBA00022827"/>
    </source>
</evidence>
<dbReference type="InterPro" id="IPR000172">
    <property type="entry name" value="GMC_OxRdtase_N"/>
</dbReference>
<dbReference type="InterPro" id="IPR007867">
    <property type="entry name" value="GMC_OxRtase_C"/>
</dbReference>
<dbReference type="GO" id="GO:0019285">
    <property type="term" value="P:glycine betaine biosynthetic process from choline"/>
    <property type="evidence" value="ECO:0007669"/>
    <property type="project" value="TreeGrafter"/>
</dbReference>
<evidence type="ECO:0000256" key="5">
    <source>
        <dbReference type="SAM" id="Phobius"/>
    </source>
</evidence>
<comment type="similarity">
    <text evidence="2">Belongs to the GMC oxidoreductase family.</text>
</comment>
<keyword evidence="3" id="KW-0285">Flavoprotein</keyword>
<organism evidence="7">
    <name type="scientific">Terrestrivirus sp</name>
    <dbReference type="NCBI Taxonomy" id="2487775"/>
    <lineage>
        <taxon>Viruses</taxon>
        <taxon>Varidnaviria</taxon>
        <taxon>Bamfordvirae</taxon>
        <taxon>Nucleocytoviricota</taxon>
        <taxon>Megaviricetes</taxon>
        <taxon>Imitervirales</taxon>
        <taxon>Mimiviridae</taxon>
        <taxon>Klosneuvirinae</taxon>
    </lineage>
</organism>
<evidence type="ECO:0000256" key="1">
    <source>
        <dbReference type="ARBA" id="ARBA00001974"/>
    </source>
</evidence>
<evidence type="ECO:0000259" key="6">
    <source>
        <dbReference type="PROSITE" id="PS00624"/>
    </source>
</evidence>
<proteinExistence type="inferred from homology"/>
<accession>A0A3G4ZMZ2</accession>
<keyword evidence="5" id="KW-1133">Transmembrane helix</keyword>
<protein>
    <submittedName>
        <fullName evidence="7">Dehydrogenase</fullName>
    </submittedName>
</protein>
<dbReference type="Pfam" id="PF05199">
    <property type="entry name" value="GMC_oxred_C"/>
    <property type="match status" value="1"/>
</dbReference>
<dbReference type="Gene3D" id="3.30.410.40">
    <property type="match status" value="1"/>
</dbReference>
<dbReference type="GO" id="GO:0050660">
    <property type="term" value="F:flavin adenine dinucleotide binding"/>
    <property type="evidence" value="ECO:0007669"/>
    <property type="project" value="InterPro"/>
</dbReference>
<dbReference type="InterPro" id="IPR012132">
    <property type="entry name" value="GMC_OxRdtase"/>
</dbReference>
<gene>
    <name evidence="7" type="ORF">Terrestrivirus5_38</name>
</gene>
<dbReference type="Gene3D" id="3.50.50.60">
    <property type="entry name" value="FAD/NAD(P)-binding domain"/>
    <property type="match status" value="1"/>
</dbReference>
<dbReference type="EMBL" id="MK071983">
    <property type="protein sequence ID" value="AYV76216.1"/>
    <property type="molecule type" value="Genomic_DNA"/>
</dbReference>
<evidence type="ECO:0000256" key="3">
    <source>
        <dbReference type="ARBA" id="ARBA00022630"/>
    </source>
</evidence>
<dbReference type="GO" id="GO:0008812">
    <property type="term" value="F:choline dehydrogenase activity"/>
    <property type="evidence" value="ECO:0007669"/>
    <property type="project" value="TreeGrafter"/>
</dbReference>
<feature type="domain" description="Glucose-methanol-choline oxidoreductase N-terminal" evidence="6">
    <location>
        <begin position="270"/>
        <end position="284"/>
    </location>
</feature>
<feature type="transmembrane region" description="Helical" evidence="5">
    <location>
        <begin position="21"/>
        <end position="40"/>
    </location>
</feature>
<reference evidence="7" key="1">
    <citation type="submission" date="2018-10" db="EMBL/GenBank/DDBJ databases">
        <title>Hidden diversity of soil giant viruses.</title>
        <authorList>
            <person name="Schulz F."/>
            <person name="Alteio L."/>
            <person name="Goudeau D."/>
            <person name="Ryan E.M."/>
            <person name="Malmstrom R.R."/>
            <person name="Blanchard J."/>
            <person name="Woyke T."/>
        </authorList>
    </citation>
    <scope>NUCLEOTIDE SEQUENCE</scope>
    <source>
        <strain evidence="7">TEV1</strain>
    </source>
</reference>
<dbReference type="InterPro" id="IPR036188">
    <property type="entry name" value="FAD/NAD-bd_sf"/>
</dbReference>
<dbReference type="Pfam" id="PF00732">
    <property type="entry name" value="GMC_oxred_N"/>
    <property type="match status" value="1"/>
</dbReference>
<dbReference type="SUPFAM" id="SSF54373">
    <property type="entry name" value="FAD-linked reductases, C-terminal domain"/>
    <property type="match status" value="1"/>
</dbReference>
<sequence length="507" mass="56756">MENYKKKYKKYKKKYTIINQIYDYIIVGGGSSGAVIAARLSEDENKKVLLIEAGPDFKPGKFPKELTDSSIIATNKYDWGYKTLPNKYGVSIDMPRAKCIGGCSSHNATAAIRGTRADFDNWNIKEWSFDDVLPYYKKLENTPFGIDKWHGREGPLPIRHYNVSKLCKKFIETSVNSGFSHIEDFNNGKQNGVGISSRNVIGNIRQNTGMTYLNDKVRERKNLIILDKTLVDKLVFDNCSDDKLHVSGVALSNGVILYIKNDGEIILSGGTFGSPAILQRSGIGPKNKLKQIGIKTVIDLPIGEMLVDHPLYYDDYDIIHDIKKDDDNSEIGTLLWTKILEEKNHNTLNIQIIAFSNDEKTFTVGIGLTQPESIGNFIIKDTDPNSKPLINPNYLYDDIDIDKLTEGIKLSRRICQTDPIKNFVKLSDPVINLTIFDSFGHASSTVALGKCIDSECKIYGTDNLRVVDASIFPKPLSTPLNLTCIMAGEKIADIIKNNKNNNKNKIK</sequence>
<name>A0A3G4ZMZ2_9VIRU</name>
<dbReference type="PIRSF" id="PIRSF000137">
    <property type="entry name" value="Alcohol_oxidase"/>
    <property type="match status" value="1"/>
</dbReference>
<evidence type="ECO:0000256" key="2">
    <source>
        <dbReference type="ARBA" id="ARBA00010790"/>
    </source>
</evidence>
<dbReference type="PANTHER" id="PTHR11552">
    <property type="entry name" value="GLUCOSE-METHANOL-CHOLINE GMC OXIDOREDUCTASE"/>
    <property type="match status" value="1"/>
</dbReference>
<dbReference type="GO" id="GO:0016020">
    <property type="term" value="C:membrane"/>
    <property type="evidence" value="ECO:0007669"/>
    <property type="project" value="TreeGrafter"/>
</dbReference>
<dbReference type="SUPFAM" id="SSF51905">
    <property type="entry name" value="FAD/NAD(P)-binding domain"/>
    <property type="match status" value="1"/>
</dbReference>
<keyword evidence="4" id="KW-0274">FAD</keyword>
<evidence type="ECO:0000313" key="7">
    <source>
        <dbReference type="EMBL" id="AYV76216.1"/>
    </source>
</evidence>
<dbReference type="PROSITE" id="PS00624">
    <property type="entry name" value="GMC_OXRED_2"/>
    <property type="match status" value="1"/>
</dbReference>
<keyword evidence="5" id="KW-0472">Membrane</keyword>
<keyword evidence="5" id="KW-0812">Transmembrane</keyword>
<dbReference type="PANTHER" id="PTHR11552:SF147">
    <property type="entry name" value="CHOLINE DEHYDROGENASE, MITOCHONDRIAL"/>
    <property type="match status" value="1"/>
</dbReference>